<evidence type="ECO:0000313" key="1">
    <source>
        <dbReference type="EMBL" id="RAL58187.1"/>
    </source>
</evidence>
<dbReference type="Proteomes" id="UP000249056">
    <property type="component" value="Unassembled WGS sequence"/>
</dbReference>
<organism evidence="1 2">
    <name type="scientific">Monilinia fructigena</name>
    <dbReference type="NCBI Taxonomy" id="38457"/>
    <lineage>
        <taxon>Eukaryota</taxon>
        <taxon>Fungi</taxon>
        <taxon>Dikarya</taxon>
        <taxon>Ascomycota</taxon>
        <taxon>Pezizomycotina</taxon>
        <taxon>Leotiomycetes</taxon>
        <taxon>Helotiales</taxon>
        <taxon>Sclerotiniaceae</taxon>
        <taxon>Monilinia</taxon>
    </lineage>
</organism>
<dbReference type="InterPro" id="IPR016024">
    <property type="entry name" value="ARM-type_fold"/>
</dbReference>
<dbReference type="InterPro" id="IPR011989">
    <property type="entry name" value="ARM-like"/>
</dbReference>
<keyword evidence="2" id="KW-1185">Reference proteome</keyword>
<dbReference type="EMBL" id="QKRW01000095">
    <property type="protein sequence ID" value="RAL58187.1"/>
    <property type="molecule type" value="Genomic_DNA"/>
</dbReference>
<dbReference type="Gene3D" id="1.25.10.10">
    <property type="entry name" value="Leucine-rich Repeat Variant"/>
    <property type="match status" value="1"/>
</dbReference>
<dbReference type="AlphaFoldDB" id="A0A395ICW3"/>
<evidence type="ECO:0000313" key="2">
    <source>
        <dbReference type="Proteomes" id="UP000249056"/>
    </source>
</evidence>
<accession>A0A395ICW3</accession>
<comment type="caution">
    <text evidence="1">The sequence shown here is derived from an EMBL/GenBank/DDBJ whole genome shotgun (WGS) entry which is preliminary data.</text>
</comment>
<dbReference type="SUPFAM" id="SSF48371">
    <property type="entry name" value="ARM repeat"/>
    <property type="match status" value="1"/>
</dbReference>
<name>A0A395ICW3_9HELO</name>
<gene>
    <name evidence="1" type="ORF">DID88_002322</name>
</gene>
<proteinExistence type="predicted"/>
<protein>
    <submittedName>
        <fullName evidence="1">Uncharacterized protein</fullName>
    </submittedName>
</protein>
<reference evidence="1 2" key="1">
    <citation type="submission" date="2018-06" db="EMBL/GenBank/DDBJ databases">
        <title>Genome Sequence of the Brown Rot Fungal Pathogen Monilinia fructigena.</title>
        <authorList>
            <person name="Landi L."/>
            <person name="De Miccolis Angelini R.M."/>
            <person name="Pollastro S."/>
            <person name="Abate D."/>
            <person name="Faretra F."/>
            <person name="Romanazzi G."/>
        </authorList>
    </citation>
    <scope>NUCLEOTIDE SEQUENCE [LARGE SCALE GENOMIC DNA]</scope>
    <source>
        <strain evidence="1 2">Mfrg269</strain>
    </source>
</reference>
<sequence>MFKGSHTFASLYENGFQSNTIVQYRTHEVKAQQQQAVASLKSQLLTEQLIAEMASVIVTKFFVFRQADLESWEEDEDEWEIREEGGGDTWEFEVRPCAEKTVHGPRH</sequence>